<gene>
    <name evidence="1" type="ORF">CHGG_04458</name>
</gene>
<dbReference type="InterPro" id="IPR036291">
    <property type="entry name" value="NAD(P)-bd_dom_sf"/>
</dbReference>
<proteinExistence type="predicted"/>
<dbReference type="PANTHER" id="PTHR45458:SF1">
    <property type="entry name" value="SHORT CHAIN DEHYDROGENASE"/>
    <property type="match status" value="1"/>
</dbReference>
<sequence length="205" mass="22556">MTSKSVFVVGANRGIGFNLVKAFIAESWEVTGTVRPQTCADKDPTVAEKTGAKILELDYLDEETIEKAAAAYGDKPLDMLVDLGGLPPKPGHWHEQTAEVMVEKFRIMTAGPIITTEHFLPKLESATDAKIVNVSSAFGSVSSVVTKAFEWEPEGPQGPLICVEPGFPSTRLTGWDGEDDMDTWIARLMKVSRKSRRRIMRLSFL</sequence>
<keyword evidence="2" id="KW-1185">Reference proteome</keyword>
<dbReference type="VEuPathDB" id="FungiDB:CHGG_04458"/>
<evidence type="ECO:0000313" key="2">
    <source>
        <dbReference type="Proteomes" id="UP000001056"/>
    </source>
</evidence>
<dbReference type="InterPro" id="IPR002347">
    <property type="entry name" value="SDR_fam"/>
</dbReference>
<dbReference type="Proteomes" id="UP000001056">
    <property type="component" value="Unassembled WGS sequence"/>
</dbReference>
<reference evidence="2" key="1">
    <citation type="journal article" date="2015" name="Genome Announc.">
        <title>Draft genome sequence of the cellulolytic fungus Chaetomium globosum.</title>
        <authorList>
            <person name="Cuomo C.A."/>
            <person name="Untereiner W.A."/>
            <person name="Ma L.-J."/>
            <person name="Grabherr M."/>
            <person name="Birren B.W."/>
        </authorList>
    </citation>
    <scope>NUCLEOTIDE SEQUENCE [LARGE SCALE GENOMIC DNA]</scope>
    <source>
        <strain evidence="2">ATCC 6205 / CBS 148.51 / DSM 1962 / NBRC 6347 / NRRL 1970</strain>
    </source>
</reference>
<dbReference type="OMA" id="VEKFRIM"/>
<dbReference type="HOGENOM" id="CLU_010194_9_1_1"/>
<name>Q2H188_CHAGB</name>
<dbReference type="EMBL" id="CH408032">
    <property type="protein sequence ID" value="EAQ87839.1"/>
    <property type="molecule type" value="Genomic_DNA"/>
</dbReference>
<dbReference type="InterPro" id="IPR052184">
    <property type="entry name" value="SDR_enzymes"/>
</dbReference>
<dbReference type="RefSeq" id="XP_001223672.1">
    <property type="nucleotide sequence ID" value="XM_001223671.1"/>
</dbReference>
<accession>Q2H188</accession>
<dbReference type="InParanoid" id="Q2H188"/>
<dbReference type="GeneID" id="4391705"/>
<dbReference type="Pfam" id="PF00106">
    <property type="entry name" value="adh_short"/>
    <property type="match status" value="1"/>
</dbReference>
<evidence type="ECO:0000313" key="1">
    <source>
        <dbReference type="EMBL" id="EAQ87839.1"/>
    </source>
</evidence>
<dbReference type="AlphaFoldDB" id="Q2H188"/>
<protein>
    <submittedName>
        <fullName evidence="1">Uncharacterized protein</fullName>
    </submittedName>
</protein>
<dbReference type="GO" id="GO:0016616">
    <property type="term" value="F:oxidoreductase activity, acting on the CH-OH group of donors, NAD or NADP as acceptor"/>
    <property type="evidence" value="ECO:0007669"/>
    <property type="project" value="TreeGrafter"/>
</dbReference>
<organism evidence="1 2">
    <name type="scientific">Chaetomium globosum (strain ATCC 6205 / CBS 148.51 / DSM 1962 / NBRC 6347 / NRRL 1970)</name>
    <name type="common">Soil fungus</name>
    <dbReference type="NCBI Taxonomy" id="306901"/>
    <lineage>
        <taxon>Eukaryota</taxon>
        <taxon>Fungi</taxon>
        <taxon>Dikarya</taxon>
        <taxon>Ascomycota</taxon>
        <taxon>Pezizomycotina</taxon>
        <taxon>Sordariomycetes</taxon>
        <taxon>Sordariomycetidae</taxon>
        <taxon>Sordariales</taxon>
        <taxon>Chaetomiaceae</taxon>
        <taxon>Chaetomium</taxon>
    </lineage>
</organism>
<dbReference type="PRINTS" id="PR00081">
    <property type="entry name" value="GDHRDH"/>
</dbReference>
<dbReference type="OrthoDB" id="5296at2759"/>
<dbReference type="PANTHER" id="PTHR45458">
    <property type="entry name" value="SHORT-CHAIN DEHYDROGENASE/REDUCTASE SDR"/>
    <property type="match status" value="1"/>
</dbReference>
<dbReference type="eggNOG" id="KOG1611">
    <property type="taxonomic scope" value="Eukaryota"/>
</dbReference>
<dbReference type="SUPFAM" id="SSF51735">
    <property type="entry name" value="NAD(P)-binding Rossmann-fold domains"/>
    <property type="match status" value="1"/>
</dbReference>
<dbReference type="Gene3D" id="3.40.50.720">
    <property type="entry name" value="NAD(P)-binding Rossmann-like Domain"/>
    <property type="match status" value="1"/>
</dbReference>